<evidence type="ECO:0008006" key="3">
    <source>
        <dbReference type="Google" id="ProtNLM"/>
    </source>
</evidence>
<protein>
    <recommendedName>
        <fullName evidence="3">Secreted protein</fullName>
    </recommendedName>
</protein>
<sequence>MLFNAVHSVIYRLQAMLFVYFVYSGCHKDTHVSWKGFQLKLALYDVSLNRRNTTVRLAFNLPVRRILGAVDGLL</sequence>
<evidence type="ECO:0000313" key="2">
    <source>
        <dbReference type="Proteomes" id="UP001235939"/>
    </source>
</evidence>
<evidence type="ECO:0000313" key="1">
    <source>
        <dbReference type="EMBL" id="UYV62137.1"/>
    </source>
</evidence>
<organism evidence="1 2">
    <name type="scientific">Cordylochernes scorpioides</name>
    <dbReference type="NCBI Taxonomy" id="51811"/>
    <lineage>
        <taxon>Eukaryota</taxon>
        <taxon>Metazoa</taxon>
        <taxon>Ecdysozoa</taxon>
        <taxon>Arthropoda</taxon>
        <taxon>Chelicerata</taxon>
        <taxon>Arachnida</taxon>
        <taxon>Pseudoscorpiones</taxon>
        <taxon>Cheliferoidea</taxon>
        <taxon>Chernetidae</taxon>
        <taxon>Cordylochernes</taxon>
    </lineage>
</organism>
<proteinExistence type="predicted"/>
<dbReference type="EMBL" id="CP092863">
    <property type="protein sequence ID" value="UYV62137.1"/>
    <property type="molecule type" value="Genomic_DNA"/>
</dbReference>
<keyword evidence="2" id="KW-1185">Reference proteome</keyword>
<accession>A0ABY6K0H6</accession>
<reference evidence="1 2" key="1">
    <citation type="submission" date="2022-01" db="EMBL/GenBank/DDBJ databases">
        <title>A chromosomal length assembly of Cordylochernes scorpioides.</title>
        <authorList>
            <person name="Zeh D."/>
            <person name="Zeh J."/>
        </authorList>
    </citation>
    <scope>NUCLEOTIDE SEQUENCE [LARGE SCALE GENOMIC DNA]</scope>
    <source>
        <strain evidence="1">IN4F17</strain>
        <tissue evidence="1">Whole Body</tissue>
    </source>
</reference>
<gene>
    <name evidence="1" type="ORF">LAZ67_1007954</name>
</gene>
<name>A0ABY6K0H6_9ARAC</name>
<dbReference type="Proteomes" id="UP001235939">
    <property type="component" value="Chromosome 01"/>
</dbReference>